<evidence type="ECO:0000256" key="4">
    <source>
        <dbReference type="ARBA" id="ARBA00023295"/>
    </source>
</evidence>
<dbReference type="Proteomes" id="UP000716446">
    <property type="component" value="Unassembled WGS sequence"/>
</dbReference>
<evidence type="ECO:0000313" key="6">
    <source>
        <dbReference type="Proteomes" id="UP000716446"/>
    </source>
</evidence>
<evidence type="ECO:0000313" key="5">
    <source>
        <dbReference type="EMBL" id="CAD0083709.1"/>
    </source>
</evidence>
<comment type="caution">
    <text evidence="5">The sequence shown here is derived from an EMBL/GenBank/DDBJ whole genome shotgun (WGS) entry which is preliminary data.</text>
</comment>
<keyword evidence="2" id="KW-0378">Hydrolase</keyword>
<keyword evidence="6" id="KW-1185">Reference proteome</keyword>
<dbReference type="InterPro" id="IPR005198">
    <property type="entry name" value="Glyco_hydro_76"/>
</dbReference>
<dbReference type="PANTHER" id="PTHR12145">
    <property type="entry name" value="MANNAN ENDO-1,6-ALPHA-MANNOSIDASE DCW1"/>
    <property type="match status" value="1"/>
</dbReference>
<dbReference type="PANTHER" id="PTHR12145:SF36">
    <property type="entry name" value="MANNAN ENDO-1,6-ALPHA-MANNOSIDASE DCW1"/>
    <property type="match status" value="1"/>
</dbReference>
<accession>A0A9N8JD59</accession>
<protein>
    <recommendedName>
        <fullName evidence="7">Mannan endo-1,6-alpha-mannosidase</fullName>
    </recommendedName>
</protein>
<name>A0A9N8JD59_9PEZI</name>
<proteinExistence type="predicted"/>
<dbReference type="Gene3D" id="1.50.10.20">
    <property type="match status" value="1"/>
</dbReference>
<keyword evidence="3" id="KW-0325">Glycoprotein</keyword>
<evidence type="ECO:0008006" key="7">
    <source>
        <dbReference type="Google" id="ProtNLM"/>
    </source>
</evidence>
<dbReference type="Pfam" id="PF03663">
    <property type="entry name" value="Glyco_hydro_76"/>
    <property type="match status" value="2"/>
</dbReference>
<dbReference type="GO" id="GO:0016052">
    <property type="term" value="P:carbohydrate catabolic process"/>
    <property type="evidence" value="ECO:0007669"/>
    <property type="project" value="InterPro"/>
</dbReference>
<keyword evidence="4" id="KW-0326">Glycosidase</keyword>
<dbReference type="InterPro" id="IPR008929">
    <property type="entry name" value="Chondroitin_lyas"/>
</dbReference>
<dbReference type="SUPFAM" id="SSF48230">
    <property type="entry name" value="Chondroitin AC/alginate lyase"/>
    <property type="match status" value="1"/>
</dbReference>
<gene>
    <name evidence="5" type="ORF">AWRI4619_LOCUS2276</name>
</gene>
<dbReference type="InterPro" id="IPR014480">
    <property type="entry name" value="Mannan-1_6-alpha_mannosidase"/>
</dbReference>
<dbReference type="GO" id="GO:0008496">
    <property type="term" value="F:mannan endo-1,6-alpha-mannosidase activity"/>
    <property type="evidence" value="ECO:0007669"/>
    <property type="project" value="InterPro"/>
</dbReference>
<sequence length="136" mass="15137">MAVGLDLDISNDDSIKQTASIIAYGMMTYYKGNKTGGVPGLLPEPYFWWEAGAMFGAMIDYWHYTGDGTYNDLVIDAMLFQAGENADYMLVAVWDKATCGGGLKWQKFTFNNGYNYKNTILNGLFFNLAARLAAYT</sequence>
<dbReference type="AlphaFoldDB" id="A0A9N8JD59"/>
<dbReference type="EMBL" id="CAIJEN010000003">
    <property type="protein sequence ID" value="CAD0083709.1"/>
    <property type="molecule type" value="Genomic_DNA"/>
</dbReference>
<evidence type="ECO:0000256" key="2">
    <source>
        <dbReference type="ARBA" id="ARBA00022801"/>
    </source>
</evidence>
<evidence type="ECO:0000256" key="1">
    <source>
        <dbReference type="ARBA" id="ARBA00022729"/>
    </source>
</evidence>
<dbReference type="GO" id="GO:0009272">
    <property type="term" value="P:fungal-type cell wall biogenesis"/>
    <property type="evidence" value="ECO:0007669"/>
    <property type="project" value="TreeGrafter"/>
</dbReference>
<reference evidence="5" key="1">
    <citation type="submission" date="2020-06" db="EMBL/GenBank/DDBJ databases">
        <authorList>
            <person name="Onetto C."/>
        </authorList>
    </citation>
    <scope>NUCLEOTIDE SEQUENCE</scope>
</reference>
<evidence type="ECO:0000256" key="3">
    <source>
        <dbReference type="ARBA" id="ARBA00023180"/>
    </source>
</evidence>
<organism evidence="5 6">
    <name type="scientific">Aureobasidium vineae</name>
    <dbReference type="NCBI Taxonomy" id="2773715"/>
    <lineage>
        <taxon>Eukaryota</taxon>
        <taxon>Fungi</taxon>
        <taxon>Dikarya</taxon>
        <taxon>Ascomycota</taxon>
        <taxon>Pezizomycotina</taxon>
        <taxon>Dothideomycetes</taxon>
        <taxon>Dothideomycetidae</taxon>
        <taxon>Dothideales</taxon>
        <taxon>Saccotheciaceae</taxon>
        <taxon>Aureobasidium</taxon>
    </lineage>
</organism>
<keyword evidence="1" id="KW-0732">Signal</keyword>